<feature type="signal peptide" evidence="1">
    <location>
        <begin position="1"/>
        <end position="25"/>
    </location>
</feature>
<dbReference type="Proteomes" id="UP001652409">
    <property type="component" value="Unassembled WGS sequence"/>
</dbReference>
<dbReference type="EMBL" id="JAOQJL010000017">
    <property type="protein sequence ID" value="MCU6765714.1"/>
    <property type="molecule type" value="Genomic_DNA"/>
</dbReference>
<organism evidence="2 3">
    <name type="scientific">Blautia ammoniilytica</name>
    <dbReference type="NCBI Taxonomy" id="2981782"/>
    <lineage>
        <taxon>Bacteria</taxon>
        <taxon>Bacillati</taxon>
        <taxon>Bacillota</taxon>
        <taxon>Clostridia</taxon>
        <taxon>Lachnospirales</taxon>
        <taxon>Lachnospiraceae</taxon>
        <taxon>Blautia</taxon>
    </lineage>
</organism>
<name>A0ABT2TU08_9FIRM</name>
<keyword evidence="1" id="KW-0732">Signal</keyword>
<proteinExistence type="predicted"/>
<dbReference type="RefSeq" id="WP_158421666.1">
    <property type="nucleotide sequence ID" value="NZ_JAOQJL010000017.1"/>
</dbReference>
<dbReference type="SUPFAM" id="SSF82171">
    <property type="entry name" value="DPP6 N-terminal domain-like"/>
    <property type="match status" value="1"/>
</dbReference>
<comment type="caution">
    <text evidence="2">The sequence shown here is derived from an EMBL/GenBank/DDBJ whole genome shotgun (WGS) entry which is preliminary data.</text>
</comment>
<gene>
    <name evidence="2" type="ORF">OCV61_09865</name>
</gene>
<feature type="chain" id="PRO_5046035324" evidence="1">
    <location>
        <begin position="26"/>
        <end position="817"/>
    </location>
</feature>
<dbReference type="Gene3D" id="3.90.70.10">
    <property type="entry name" value="Cysteine proteinases"/>
    <property type="match status" value="1"/>
</dbReference>
<accession>A0ABT2TU08</accession>
<sequence length="817" mass="91342">MKKFLCRLLLLLLVFAAGVAGTAFLLNSETTDDRSDMNNPVLPEVMIDVGGIYANRMYGYAQEMQADFTRDSVTPLDTSKELKFVINGYDTKVSSLAYEIRTSDGMKVLENRKIKNLGEEDGYLTASVTVNSSLRVNQEYSMQITLETSKGAAYYYTRVVSRSGLNVDQYVKFVKSFYEKSMDKASAEDLTSYLEPVDTGASANYNDVNINSTFNQISWGSLSPQIYKKGIPVIKDINETTASISLEYQIMARDGDSAPEIYDVTEFYRMRYTSSRIMLLDFERSASQVFDENNIKISQDGLLLGVRSRDVEYMTNETAGVAAFVQEGDLWSFDPEDGKTIRIFSFRRDEGDFRDARNQHNIKIIRVEDNGDVDFVLYGYMNRGLREGYSGLCVYHYSSDQNVVEEKVFIPTTESYEFLKEDLGTLSYVSKNNQLFLLFSGKLYRVDIDKGDFQVMEEQINPSQFVVSDTNAHAAWTIQEGENAGCIKEIQFDTLDTRILTGAAGQSVKPVGFMNEDLVYGVVMDGDALTDDDGHVTEGIHTLRIEGFDGEIKKEYHQEGLYITNVTIGSTLMEFELSAKQGNTYVVQKNDNIMNNKKAGETQAEVELVSNSRTGTQVRLSFSSAPEVEEALVVYAKMKSGDENKIVLDTQVPQDEIYYVYAKGGLDSTFTDPGQAVKHADDLAGVVLNRAQQYVWERGNKKTKITLNIEDVPEVMRTGSMDLAALQQGMGDQGTVIDLSGCTLDSVLYEVSAQRPVIAKTGNNTSVVIIGYDEYNTWLYDPATGETQPYGMNDSTALFEKAGNIFVSYIENIKDPT</sequence>
<evidence type="ECO:0000256" key="1">
    <source>
        <dbReference type="SAM" id="SignalP"/>
    </source>
</evidence>
<protein>
    <submittedName>
        <fullName evidence="2">C39 family peptidase</fullName>
    </submittedName>
</protein>
<reference evidence="2 3" key="1">
    <citation type="journal article" date="2021" name="ISME Commun">
        <title>Automated analysis of genomic sequences facilitates high-throughput and comprehensive description of bacteria.</title>
        <authorList>
            <person name="Hitch T.C.A."/>
        </authorList>
    </citation>
    <scope>NUCLEOTIDE SEQUENCE [LARGE SCALE GENOMIC DNA]</scope>
    <source>
        <strain evidence="2 3">Sanger_23</strain>
    </source>
</reference>
<evidence type="ECO:0000313" key="2">
    <source>
        <dbReference type="EMBL" id="MCU6765714.1"/>
    </source>
</evidence>
<evidence type="ECO:0000313" key="3">
    <source>
        <dbReference type="Proteomes" id="UP001652409"/>
    </source>
</evidence>
<keyword evidence="3" id="KW-1185">Reference proteome</keyword>